<comment type="caution">
    <text evidence="1">The sequence shown here is derived from an EMBL/GenBank/DDBJ whole genome shotgun (WGS) entry which is preliminary data.</text>
</comment>
<dbReference type="EMBL" id="JAABLP010000002">
    <property type="protein sequence ID" value="NBN63823.1"/>
    <property type="molecule type" value="Genomic_DNA"/>
</dbReference>
<protein>
    <submittedName>
        <fullName evidence="1">Uncharacterized protein</fullName>
    </submittedName>
</protein>
<sequence>MESGFTEQHGRREQRLVGCRSYFDHVLTPNANSFFNEPRTFSSTINLATSLFHFHEWLHREFEVELMTRFGDNAAKPSGFWQCVEAVDPLFGYVRDVTNASKHVNIGTAGPKPSTGIRTIESVMIVNRGYGMGGYGGGSYGGALTQKYLTATRLLISMNVPKNCFHIGPTFYVSSKAIQADARQFSSLSQLSKADRPQFLFGSLVSSFMLAGAS</sequence>
<keyword evidence="2" id="KW-1185">Reference proteome</keyword>
<dbReference type="RefSeq" id="WP_161675782.1">
    <property type="nucleotide sequence ID" value="NZ_JAABLP010000002.1"/>
</dbReference>
<evidence type="ECO:0000313" key="2">
    <source>
        <dbReference type="Proteomes" id="UP000541347"/>
    </source>
</evidence>
<organism evidence="1 2">
    <name type="scientific">Pannonibacter tanglangensis</name>
    <dbReference type="NCBI Taxonomy" id="2750084"/>
    <lineage>
        <taxon>Bacteria</taxon>
        <taxon>Pseudomonadati</taxon>
        <taxon>Pseudomonadota</taxon>
        <taxon>Alphaproteobacteria</taxon>
        <taxon>Hyphomicrobiales</taxon>
        <taxon>Stappiaceae</taxon>
        <taxon>Pannonibacter</taxon>
    </lineage>
</organism>
<proteinExistence type="predicted"/>
<dbReference type="Proteomes" id="UP000541347">
    <property type="component" value="Unassembled WGS sequence"/>
</dbReference>
<evidence type="ECO:0000313" key="1">
    <source>
        <dbReference type="EMBL" id="NBN63823.1"/>
    </source>
</evidence>
<name>A0ABW9ZIF3_9HYPH</name>
<accession>A0ABW9ZIF3</accession>
<reference evidence="1 2" key="1">
    <citation type="submission" date="2020-01" db="EMBL/GenBank/DDBJ databases">
        <authorList>
            <person name="Peng S.Y."/>
            <person name="Li J."/>
            <person name="Wang M."/>
            <person name="Wang L."/>
            <person name="Wang C.Q."/>
            <person name="Wang J.R."/>
        </authorList>
    </citation>
    <scope>NUCLEOTIDE SEQUENCE [LARGE SCALE GENOMIC DNA]</scope>
    <source>
        <strain evidence="1 2">XCT-34</strain>
    </source>
</reference>
<gene>
    <name evidence="1" type="ORF">GWI71_09045</name>
</gene>